<feature type="transmembrane region" description="Helical" evidence="7">
    <location>
        <begin position="6"/>
        <end position="23"/>
    </location>
</feature>
<keyword evidence="8" id="KW-0969">Cilium</keyword>
<reference evidence="8 9" key="1">
    <citation type="submission" date="2024-02" db="EMBL/GenBank/DDBJ databases">
        <title>Full genome sequence of Nocardioides kribbensis.</title>
        <authorList>
            <person name="Poletto B.L."/>
            <person name="Silva G."/>
            <person name="Galante D."/>
            <person name="Campos K.R."/>
            <person name="Santos M.B.N."/>
            <person name="Sacchi C.T."/>
        </authorList>
    </citation>
    <scope>NUCLEOTIDE SEQUENCE [LARGE SCALE GENOMIC DNA]</scope>
    <source>
        <strain evidence="8 9">O4R</strain>
    </source>
</reference>
<proteinExistence type="predicted"/>
<keyword evidence="4 7" id="KW-1133">Transmembrane helix</keyword>
<evidence type="ECO:0000256" key="6">
    <source>
        <dbReference type="SAM" id="MobiDB-lite"/>
    </source>
</evidence>
<dbReference type="RefSeq" id="WP_349804260.1">
    <property type="nucleotide sequence ID" value="NZ_JBEGDP010000005.1"/>
</dbReference>
<evidence type="ECO:0000256" key="1">
    <source>
        <dbReference type="ARBA" id="ARBA00004236"/>
    </source>
</evidence>
<sequence length="457" mass="44848">MAELALRMVVSLAVVVGLLLLIARLGARRFSGRAGAAVQVLHRQQLGRGSALTVVTVGGRTLVLGTTEQQVRVLAELDADEAATVAGQDGAPLDPGTGTTDGDREDVTTRSPRLATVTALPSLSVVPAPADESEPATEQPEQTSRTDLGDPVDHRSERPQQQGTTVTVVTDDAAPVPSAPTFPADPAVAAVLPALGEQPGPYAGHAAAILGRLVPAGASSGVGPRPTNEATVGTAAEPAHDLTGDLTAPDTAVDAGSLAAAAVSGRHRSDHPALTGPAPAAAFEPVRPDPTAPRVVARHRVATTAPALGAAATPVAPALAASADVPAVVPAVLPAAGPEVVPAPPLGATAPATVSGLPAAVAVAVPAVNPAELLLAQETATTTTAATTAATVTVDTATPDTAAPAADDFAAQLAAWLADPTPLTTTAADATGTATTGATPGTEAPAAGPGRATRAER</sequence>
<keyword evidence="3 7" id="KW-0812">Transmembrane</keyword>
<evidence type="ECO:0000256" key="5">
    <source>
        <dbReference type="ARBA" id="ARBA00023136"/>
    </source>
</evidence>
<accession>A0ABV1NX57</accession>
<evidence type="ECO:0000256" key="4">
    <source>
        <dbReference type="ARBA" id="ARBA00022989"/>
    </source>
</evidence>
<comment type="caution">
    <text evidence="8">The sequence shown here is derived from an EMBL/GenBank/DDBJ whole genome shotgun (WGS) entry which is preliminary data.</text>
</comment>
<comment type="subcellular location">
    <subcellularLocation>
        <location evidence="1">Cell membrane</location>
    </subcellularLocation>
</comment>
<feature type="compositionally biased region" description="Basic and acidic residues" evidence="6">
    <location>
        <begin position="147"/>
        <end position="158"/>
    </location>
</feature>
<organism evidence="8 9">
    <name type="scientific">Nocardioides kribbensis</name>
    <dbReference type="NCBI Taxonomy" id="305517"/>
    <lineage>
        <taxon>Bacteria</taxon>
        <taxon>Bacillati</taxon>
        <taxon>Actinomycetota</taxon>
        <taxon>Actinomycetes</taxon>
        <taxon>Propionibacteriales</taxon>
        <taxon>Nocardioidaceae</taxon>
        <taxon>Nocardioides</taxon>
    </lineage>
</organism>
<gene>
    <name evidence="8" type="ORF">V6R90_07335</name>
</gene>
<keyword evidence="5 7" id="KW-0472">Membrane</keyword>
<keyword evidence="2" id="KW-1003">Cell membrane</keyword>
<dbReference type="Pfam" id="PF04347">
    <property type="entry name" value="FliO"/>
    <property type="match status" value="1"/>
</dbReference>
<feature type="non-terminal residue" evidence="8">
    <location>
        <position position="457"/>
    </location>
</feature>
<keyword evidence="8" id="KW-0966">Cell projection</keyword>
<evidence type="ECO:0000256" key="3">
    <source>
        <dbReference type="ARBA" id="ARBA00022692"/>
    </source>
</evidence>
<name>A0ABV1NX57_9ACTN</name>
<evidence type="ECO:0000313" key="8">
    <source>
        <dbReference type="EMBL" id="MEQ7847088.1"/>
    </source>
</evidence>
<evidence type="ECO:0000256" key="2">
    <source>
        <dbReference type="ARBA" id="ARBA00022475"/>
    </source>
</evidence>
<keyword evidence="8" id="KW-0282">Flagellum</keyword>
<dbReference type="EMBL" id="JBEGDP010000005">
    <property type="protein sequence ID" value="MEQ7847088.1"/>
    <property type="molecule type" value="Genomic_DNA"/>
</dbReference>
<dbReference type="InterPro" id="IPR022781">
    <property type="entry name" value="Flagellar_biosynth_FliO"/>
</dbReference>
<protein>
    <submittedName>
        <fullName evidence="8">Flagellar biosynthetic protein FliO</fullName>
    </submittedName>
</protein>
<evidence type="ECO:0000256" key="7">
    <source>
        <dbReference type="SAM" id="Phobius"/>
    </source>
</evidence>
<feature type="region of interest" description="Disordered" evidence="6">
    <location>
        <begin position="424"/>
        <end position="457"/>
    </location>
</feature>
<feature type="region of interest" description="Disordered" evidence="6">
    <location>
        <begin position="83"/>
        <end position="167"/>
    </location>
</feature>
<dbReference type="Proteomes" id="UP001482520">
    <property type="component" value="Unassembled WGS sequence"/>
</dbReference>
<keyword evidence="9" id="KW-1185">Reference proteome</keyword>
<evidence type="ECO:0000313" key="9">
    <source>
        <dbReference type="Proteomes" id="UP001482520"/>
    </source>
</evidence>